<keyword evidence="2" id="KW-1185">Reference proteome</keyword>
<organism evidence="1 2">
    <name type="scientific">Thermocladium modestius</name>
    <dbReference type="NCBI Taxonomy" id="62609"/>
    <lineage>
        <taxon>Archaea</taxon>
        <taxon>Thermoproteota</taxon>
        <taxon>Thermoprotei</taxon>
        <taxon>Thermoproteales</taxon>
        <taxon>Thermoproteaceae</taxon>
        <taxon>Thermocladium</taxon>
    </lineage>
</organism>
<dbReference type="AlphaFoldDB" id="A0A830GS88"/>
<proteinExistence type="predicted"/>
<reference evidence="1" key="1">
    <citation type="journal article" date="2014" name="Int. J. Syst. Evol. Microbiol.">
        <title>Complete genome sequence of Corynebacterium casei LMG S-19264T (=DSM 44701T), isolated from a smear-ripened cheese.</title>
        <authorList>
            <consortium name="US DOE Joint Genome Institute (JGI-PGF)"/>
            <person name="Walter F."/>
            <person name="Albersmeier A."/>
            <person name="Kalinowski J."/>
            <person name="Ruckert C."/>
        </authorList>
    </citation>
    <scope>NUCLEOTIDE SEQUENCE</scope>
    <source>
        <strain evidence="1">JCM 10088</strain>
    </source>
</reference>
<dbReference type="EMBL" id="BMNL01000001">
    <property type="protein sequence ID" value="GGP19535.1"/>
    <property type="molecule type" value="Genomic_DNA"/>
</dbReference>
<evidence type="ECO:0008006" key="3">
    <source>
        <dbReference type="Google" id="ProtNLM"/>
    </source>
</evidence>
<accession>A0A830GS88</accession>
<comment type="caution">
    <text evidence="1">The sequence shown here is derived from an EMBL/GenBank/DDBJ whole genome shotgun (WGS) entry which is preliminary data.</text>
</comment>
<sequence length="71" mass="8031">MKSIIKNLKRIAEGKGVSVPKVIVNIIVENLGDEGQGVLAERVKELEAKYKQLFIEVGRMERDLALLRKRV</sequence>
<dbReference type="Proteomes" id="UP000610960">
    <property type="component" value="Unassembled WGS sequence"/>
</dbReference>
<name>A0A830GS88_9CREN</name>
<gene>
    <name evidence="1" type="ORF">GCM10007981_03610</name>
</gene>
<evidence type="ECO:0000313" key="2">
    <source>
        <dbReference type="Proteomes" id="UP000610960"/>
    </source>
</evidence>
<evidence type="ECO:0000313" key="1">
    <source>
        <dbReference type="EMBL" id="GGP19535.1"/>
    </source>
</evidence>
<reference evidence="1" key="2">
    <citation type="submission" date="2020-09" db="EMBL/GenBank/DDBJ databases">
        <authorList>
            <person name="Sun Q."/>
            <person name="Ohkuma M."/>
        </authorList>
    </citation>
    <scope>NUCLEOTIDE SEQUENCE</scope>
    <source>
        <strain evidence="1">JCM 10088</strain>
    </source>
</reference>
<protein>
    <recommendedName>
        <fullName evidence="3">CopG family transcriptional regulator</fullName>
    </recommendedName>
</protein>